<keyword evidence="3" id="KW-1185">Reference proteome</keyword>
<keyword evidence="1" id="KW-1133">Transmembrane helix</keyword>
<keyword evidence="1" id="KW-0812">Transmembrane</keyword>
<protein>
    <submittedName>
        <fullName evidence="2">Uncharacterized protein</fullName>
    </submittedName>
</protein>
<name>A0ABM9A3K6_9VIBR</name>
<keyword evidence="1" id="KW-0472">Membrane</keyword>
<proteinExistence type="predicted"/>
<evidence type="ECO:0000313" key="2">
    <source>
        <dbReference type="EMBL" id="CAH0539100.1"/>
    </source>
</evidence>
<feature type="transmembrane region" description="Helical" evidence="1">
    <location>
        <begin position="6"/>
        <end position="25"/>
    </location>
</feature>
<organism evidence="2 3">
    <name type="scientific">Vibrio marisflavi CECT 7928</name>
    <dbReference type="NCBI Taxonomy" id="634439"/>
    <lineage>
        <taxon>Bacteria</taxon>
        <taxon>Pseudomonadati</taxon>
        <taxon>Pseudomonadota</taxon>
        <taxon>Gammaproteobacteria</taxon>
        <taxon>Vibrionales</taxon>
        <taxon>Vibrionaceae</taxon>
        <taxon>Vibrio</taxon>
    </lineage>
</organism>
<evidence type="ECO:0000313" key="3">
    <source>
        <dbReference type="Proteomes" id="UP000838748"/>
    </source>
</evidence>
<accession>A0ABM9A3K6</accession>
<evidence type="ECO:0000256" key="1">
    <source>
        <dbReference type="SAM" id="Phobius"/>
    </source>
</evidence>
<comment type="caution">
    <text evidence="2">The sequence shown here is derived from an EMBL/GenBank/DDBJ whole genome shotgun (WGS) entry which is preliminary data.</text>
</comment>
<gene>
    <name evidence="2" type="ORF">VMF7928_01898</name>
</gene>
<dbReference type="EMBL" id="CAKLDM010000002">
    <property type="protein sequence ID" value="CAH0539100.1"/>
    <property type="molecule type" value="Genomic_DNA"/>
</dbReference>
<dbReference type="Proteomes" id="UP000838748">
    <property type="component" value="Unassembled WGS sequence"/>
</dbReference>
<sequence>MDHLVQVTSLILNVVIVAFIGWGAWRKKV</sequence>
<reference evidence="2" key="1">
    <citation type="submission" date="2021-11" db="EMBL/GenBank/DDBJ databases">
        <authorList>
            <person name="Rodrigo-Torres L."/>
            <person name="Arahal R. D."/>
            <person name="Lucena T."/>
        </authorList>
    </citation>
    <scope>NUCLEOTIDE SEQUENCE</scope>
    <source>
        <strain evidence="2">CECT 7928</strain>
    </source>
</reference>